<proteinExistence type="predicted"/>
<evidence type="ECO:0000256" key="1">
    <source>
        <dbReference type="SAM" id="Phobius"/>
    </source>
</evidence>
<keyword evidence="1" id="KW-1133">Transmembrane helix</keyword>
<dbReference type="AlphaFoldDB" id="A0A6C0LE36"/>
<keyword evidence="1" id="KW-0812">Transmembrane</keyword>
<organism evidence="2">
    <name type="scientific">viral metagenome</name>
    <dbReference type="NCBI Taxonomy" id="1070528"/>
    <lineage>
        <taxon>unclassified sequences</taxon>
        <taxon>metagenomes</taxon>
        <taxon>organismal metagenomes</taxon>
    </lineage>
</organism>
<reference evidence="2" key="1">
    <citation type="journal article" date="2020" name="Nature">
        <title>Giant virus diversity and host interactions through global metagenomics.</title>
        <authorList>
            <person name="Schulz F."/>
            <person name="Roux S."/>
            <person name="Paez-Espino D."/>
            <person name="Jungbluth S."/>
            <person name="Walsh D.A."/>
            <person name="Denef V.J."/>
            <person name="McMahon K.D."/>
            <person name="Konstantinidis K.T."/>
            <person name="Eloe-Fadrosh E.A."/>
            <person name="Kyrpides N.C."/>
            <person name="Woyke T."/>
        </authorList>
    </citation>
    <scope>NUCLEOTIDE SEQUENCE</scope>
    <source>
        <strain evidence="2">GVMAG-M-3300027791-30</strain>
    </source>
</reference>
<protein>
    <submittedName>
        <fullName evidence="2">Uncharacterized protein</fullName>
    </submittedName>
</protein>
<dbReference type="EMBL" id="MN740474">
    <property type="protein sequence ID" value="QHU28727.1"/>
    <property type="molecule type" value="Genomic_DNA"/>
</dbReference>
<keyword evidence="1" id="KW-0472">Membrane</keyword>
<name>A0A6C0LE36_9ZZZZ</name>
<accession>A0A6C0LE36</accession>
<evidence type="ECO:0000313" key="2">
    <source>
        <dbReference type="EMBL" id="QHU28727.1"/>
    </source>
</evidence>
<feature type="transmembrane region" description="Helical" evidence="1">
    <location>
        <begin position="235"/>
        <end position="265"/>
    </location>
</feature>
<sequence length="266" mass="31264">MYKIKIYVITLKNKEDYIKTENYKNLAKVTNKIILSKGVLLNKEQSDKYLLYAKSAIGISLAHINVWKKIRKNNVSKIEASESKGEAPKSDFSIILEDDTLLNIDNSKFNNQINKIINNYDFDIYKIHSDFNNGFTSMAAYIINNKSIDKIINNHKITLGHLDFDLYILKLLNKIKVLTHKENLFITDENESTNRKDNYNILRLLDNIKLSDRCDKNLRHFLTFKVFRIFNYETIVFELLLFVLLIISIILKLKYLFFIIIILLIL</sequence>